<dbReference type="InterPro" id="IPR050708">
    <property type="entry name" value="T6SS_VgrG/RHS"/>
</dbReference>
<dbReference type="InterPro" id="IPR056823">
    <property type="entry name" value="TEN-like_YD-shell"/>
</dbReference>
<evidence type="ECO:0000259" key="3">
    <source>
        <dbReference type="Pfam" id="PF03527"/>
    </source>
</evidence>
<dbReference type="InterPro" id="IPR001826">
    <property type="entry name" value="RHS"/>
</dbReference>
<evidence type="ECO:0000256" key="2">
    <source>
        <dbReference type="SAM" id="MobiDB-lite"/>
    </source>
</evidence>
<feature type="domain" description="Teneurin-like YD-shell" evidence="4">
    <location>
        <begin position="272"/>
        <end position="409"/>
    </location>
</feature>
<accession>A0A3B0YZE3</accession>
<name>A0A3B0YZE3_9ZZZZ</name>
<evidence type="ECO:0000313" key="5">
    <source>
        <dbReference type="EMBL" id="VAW80717.1"/>
    </source>
</evidence>
<feature type="region of interest" description="Disordered" evidence="2">
    <location>
        <begin position="1088"/>
        <end position="1130"/>
    </location>
</feature>
<keyword evidence="1" id="KW-0677">Repeat</keyword>
<dbReference type="PANTHER" id="PTHR32305:SF17">
    <property type="entry name" value="TRNA NUCLEASE WAPA"/>
    <property type="match status" value="1"/>
</dbReference>
<evidence type="ECO:0000256" key="1">
    <source>
        <dbReference type="ARBA" id="ARBA00022737"/>
    </source>
</evidence>
<dbReference type="InterPro" id="IPR022385">
    <property type="entry name" value="Rhs_assc_core"/>
</dbReference>
<sequence length="1130" mass="124565">MSGPSVCSGQKKITSYTYNSVGKVTQRIINGFTPQCIPVSRTFTYEYNGPINQLSKIDGPRTDVSDVSTINYYPLSHANSGFRGRIQTVTNALGITTVSAVQYSNTGKILSYVDANGITYNMTYYTGNDWLKSLTQSKAGTSTTTSWTYLNTGEVSTITQNAGTPDAMVISFGYDQARRLTRITDGTGNSIQYTLDTEGNRTATQQFDPGGILSKQLTQSFDVYNRINLTQQVNESVSQTYNTDGTTSTTTDGKSSVTQYSYDALKRLTQTVMDVNGSNTSTQNAIIKYSYDIADRLTQVIDPNNGTTTYEYDDLGNRLKTTSADTGTKVMTHDAAGNALTMTDAKGQLFTYAYDALNRLISINAPGTTDDISYVFDVCANGVLKLCSTTQGANAVSFVYDNLGSVSSHQNIAYTYDISRRIKTVTYPNSRTVLTYQYDASGRVSSLSVNVGGTDTTLASNILYSPFGPIKSLSYGNGKTLTQVVDQAYRFSNINIIDALILNYPSYDANGNILKKTNNTTAASVIDWTYSYDPFNRLTTTGELLTALSYQYQYDKNDNRLQKTENTNTSTYGYDPNSNRLNLINTTAINRDANGNTLNLDGSNYAFNPYNRLITVTQGAAPSVTTVGQYQYNALGQRIQKIITGSAASSSYLITKKDLRKLKKALRAAKQTETLSAACTTLQTWVKNELVQYNSTPGYRSDTIQLMTQLNACVLVKPKYNSVKQRLLNDIAAGYRVTRKKLRKLKKAMRAAAKTETLSTECLTLQAWVKTELKKFKGNKQYRPNASQLMAQLTTCVLTNARYNRLKQSILTPTTTTPVDSTITFNYGLSGALLSENNNTTNVQKDYVYLNGKPLAMIVHTNNAGTITSQIYTVHNDHLGTPNAMTNSAGITVWNASYGPFGKGDPDEDVDNDGNSITLNIRFPGQYYDKESGLHYNYFRVYDPNSGRYITSDPIGLVGGFNTFGYVSGSPIRYHDSKGLKAFDSLWWVISKLTGGRSVPTKYVNIAAGIGDGISFGLTKKFRKWQGIDGGVRRCDNSYKISEIVGNFILPGAGVTKATQWFRVGKEFKIGKNWRLAPFGNRTGNKYGRWPHYHRRGTPNSSGATPPGQGIGRHRPWQSSPVDKGKWDRF</sequence>
<dbReference type="Pfam" id="PF03527">
    <property type="entry name" value="RHS"/>
    <property type="match status" value="1"/>
</dbReference>
<feature type="domain" description="RHS protein conserved region" evidence="3">
    <location>
        <begin position="875"/>
        <end position="903"/>
    </location>
</feature>
<dbReference type="Pfam" id="PF25023">
    <property type="entry name" value="TEN_YD-shell"/>
    <property type="match status" value="2"/>
</dbReference>
<dbReference type="Gene3D" id="2.180.10.10">
    <property type="entry name" value="RHS repeat-associated core"/>
    <property type="match status" value="3"/>
</dbReference>
<evidence type="ECO:0008006" key="6">
    <source>
        <dbReference type="Google" id="ProtNLM"/>
    </source>
</evidence>
<proteinExistence type="predicted"/>
<protein>
    <recommendedName>
        <fullName evidence="6">Rhs-family protein</fullName>
    </recommendedName>
</protein>
<evidence type="ECO:0000259" key="4">
    <source>
        <dbReference type="Pfam" id="PF25023"/>
    </source>
</evidence>
<organism evidence="5">
    <name type="scientific">hydrothermal vent metagenome</name>
    <dbReference type="NCBI Taxonomy" id="652676"/>
    <lineage>
        <taxon>unclassified sequences</taxon>
        <taxon>metagenomes</taxon>
        <taxon>ecological metagenomes</taxon>
    </lineage>
</organism>
<dbReference type="AlphaFoldDB" id="A0A3B0YZE3"/>
<dbReference type="NCBIfam" id="TIGR01643">
    <property type="entry name" value="YD_repeat_2x"/>
    <property type="match status" value="2"/>
</dbReference>
<dbReference type="NCBIfam" id="TIGR03696">
    <property type="entry name" value="Rhs_assc_core"/>
    <property type="match status" value="1"/>
</dbReference>
<dbReference type="EMBL" id="UOFL01000202">
    <property type="protein sequence ID" value="VAW80717.1"/>
    <property type="molecule type" value="Genomic_DNA"/>
</dbReference>
<gene>
    <name evidence="5" type="ORF">MNBD_GAMMA12-855</name>
</gene>
<dbReference type="InterPro" id="IPR006530">
    <property type="entry name" value="YD"/>
</dbReference>
<dbReference type="PRINTS" id="PR00394">
    <property type="entry name" value="RHSPROTEIN"/>
</dbReference>
<reference evidence="5" key="1">
    <citation type="submission" date="2018-06" db="EMBL/GenBank/DDBJ databases">
        <authorList>
            <person name="Zhirakovskaya E."/>
        </authorList>
    </citation>
    <scope>NUCLEOTIDE SEQUENCE</scope>
</reference>
<feature type="domain" description="Teneurin-like YD-shell" evidence="4">
    <location>
        <begin position="506"/>
        <end position="641"/>
    </location>
</feature>
<dbReference type="PANTHER" id="PTHR32305">
    <property type="match status" value="1"/>
</dbReference>